<evidence type="ECO:0000256" key="6">
    <source>
        <dbReference type="ARBA" id="ARBA00022840"/>
    </source>
</evidence>
<keyword evidence="2" id="KW-0723">Serine/threonine-protein kinase</keyword>
<dbReference type="InterPro" id="IPR008271">
    <property type="entry name" value="Ser/Thr_kinase_AS"/>
</dbReference>
<feature type="binding site" evidence="7">
    <location>
        <position position="57"/>
    </location>
    <ligand>
        <name>ATP</name>
        <dbReference type="ChEBI" id="CHEBI:30616"/>
    </ligand>
</feature>
<dbReference type="PANTHER" id="PTHR43289:SF6">
    <property type="entry name" value="SERINE_THREONINE-PROTEIN KINASE NEKL-3"/>
    <property type="match status" value="1"/>
</dbReference>
<evidence type="ECO:0000259" key="9">
    <source>
        <dbReference type="PROSITE" id="PS50011"/>
    </source>
</evidence>
<evidence type="ECO:0000256" key="7">
    <source>
        <dbReference type="PROSITE-ProRule" id="PRU10141"/>
    </source>
</evidence>
<evidence type="ECO:0000313" key="11">
    <source>
        <dbReference type="Proteomes" id="UP001500957"/>
    </source>
</evidence>
<keyword evidence="4 7" id="KW-0547">Nucleotide-binding</keyword>
<name>A0ABN1HAP3_9ACTN</name>
<dbReference type="CDD" id="cd14014">
    <property type="entry name" value="STKc_PknB_like"/>
    <property type="match status" value="1"/>
</dbReference>
<evidence type="ECO:0000313" key="10">
    <source>
        <dbReference type="EMBL" id="GAA0635837.1"/>
    </source>
</evidence>
<dbReference type="PROSITE" id="PS00108">
    <property type="entry name" value="PROTEIN_KINASE_ST"/>
    <property type="match status" value="1"/>
</dbReference>
<dbReference type="Proteomes" id="UP001500957">
    <property type="component" value="Unassembled WGS sequence"/>
</dbReference>
<evidence type="ECO:0000256" key="2">
    <source>
        <dbReference type="ARBA" id="ARBA00022527"/>
    </source>
</evidence>
<protein>
    <recommendedName>
        <fullName evidence="1">non-specific serine/threonine protein kinase</fullName>
        <ecNumber evidence="1">2.7.11.1</ecNumber>
    </recommendedName>
</protein>
<dbReference type="Gene3D" id="1.10.510.10">
    <property type="entry name" value="Transferase(Phosphotransferase) domain 1"/>
    <property type="match status" value="1"/>
</dbReference>
<dbReference type="RefSeq" id="WP_344609056.1">
    <property type="nucleotide sequence ID" value="NZ_BAAAHE010000049.1"/>
</dbReference>
<keyword evidence="3" id="KW-0808">Transferase</keyword>
<dbReference type="Pfam" id="PF00069">
    <property type="entry name" value="Pkinase"/>
    <property type="match status" value="1"/>
</dbReference>
<keyword evidence="11" id="KW-1185">Reference proteome</keyword>
<feature type="domain" description="Protein kinase" evidence="9">
    <location>
        <begin position="28"/>
        <end position="363"/>
    </location>
</feature>
<dbReference type="EMBL" id="BAAAHE010000049">
    <property type="protein sequence ID" value="GAA0635837.1"/>
    <property type="molecule type" value="Genomic_DNA"/>
</dbReference>
<sequence>MTAGAEPLTRTGWVHVVAGQRFGRDGRYLLLRLLGTGGMASVWVADDTVTGREVALKILSDSLALDPAFVARFAREAKLAASLDHPGVVRILNASVLDASVEDGDERPYLAMEYVPGGTLADRISTGGLDRWDLTALARDLLGTLTHLHDAGVLHRDLKPANVLLGTDGRVRLTDFGVAQLADGTRVTGTGELVGTQRYLAPEVLAGDPADVRSDLYSCGVLLAESAGDDVSPPVHALIARLTQDDPARRPSSAVEALALLAGGEPTSPIVAARPSIPAQARPAPPVPAPTLPVRSAPPVRTSAHTPPRMLIAGVAAAVVLVTAGVVLTSGKSEAPRDVPVPPQGSLSQQFDGLDAAIEAVRR</sequence>
<evidence type="ECO:0000256" key="3">
    <source>
        <dbReference type="ARBA" id="ARBA00022679"/>
    </source>
</evidence>
<dbReference type="SUPFAM" id="SSF56112">
    <property type="entry name" value="Protein kinase-like (PK-like)"/>
    <property type="match status" value="1"/>
</dbReference>
<dbReference type="EC" id="2.7.11.1" evidence="1"/>
<evidence type="ECO:0000256" key="4">
    <source>
        <dbReference type="ARBA" id="ARBA00022741"/>
    </source>
</evidence>
<dbReference type="InterPro" id="IPR000719">
    <property type="entry name" value="Prot_kinase_dom"/>
</dbReference>
<dbReference type="InterPro" id="IPR011009">
    <property type="entry name" value="Kinase-like_dom_sf"/>
</dbReference>
<evidence type="ECO:0000256" key="1">
    <source>
        <dbReference type="ARBA" id="ARBA00012513"/>
    </source>
</evidence>
<dbReference type="PROSITE" id="PS50011">
    <property type="entry name" value="PROTEIN_KINASE_DOM"/>
    <property type="match status" value="1"/>
</dbReference>
<keyword evidence="6 7" id="KW-0067">ATP-binding</keyword>
<gene>
    <name evidence="10" type="ORF">GCM10009547_45030</name>
</gene>
<feature type="region of interest" description="Disordered" evidence="8">
    <location>
        <begin position="279"/>
        <end position="302"/>
    </location>
</feature>
<comment type="caution">
    <text evidence="10">The sequence shown here is derived from an EMBL/GenBank/DDBJ whole genome shotgun (WGS) entry which is preliminary data.</text>
</comment>
<keyword evidence="5" id="KW-0418">Kinase</keyword>
<dbReference type="SMART" id="SM00220">
    <property type="entry name" value="S_TKc"/>
    <property type="match status" value="1"/>
</dbReference>
<dbReference type="Gene3D" id="3.30.200.20">
    <property type="entry name" value="Phosphorylase Kinase, domain 1"/>
    <property type="match status" value="1"/>
</dbReference>
<reference evidence="10 11" key="1">
    <citation type="journal article" date="2019" name="Int. J. Syst. Evol. Microbiol.">
        <title>The Global Catalogue of Microorganisms (GCM) 10K type strain sequencing project: providing services to taxonomists for standard genome sequencing and annotation.</title>
        <authorList>
            <consortium name="The Broad Institute Genomics Platform"/>
            <consortium name="The Broad Institute Genome Sequencing Center for Infectious Disease"/>
            <person name="Wu L."/>
            <person name="Ma J."/>
        </authorList>
    </citation>
    <scope>NUCLEOTIDE SEQUENCE [LARGE SCALE GENOMIC DNA]</scope>
    <source>
        <strain evidence="10 11">JCM 10671</strain>
    </source>
</reference>
<evidence type="ECO:0000256" key="5">
    <source>
        <dbReference type="ARBA" id="ARBA00022777"/>
    </source>
</evidence>
<organism evidence="10 11">
    <name type="scientific">Sporichthya brevicatena</name>
    <dbReference type="NCBI Taxonomy" id="171442"/>
    <lineage>
        <taxon>Bacteria</taxon>
        <taxon>Bacillati</taxon>
        <taxon>Actinomycetota</taxon>
        <taxon>Actinomycetes</taxon>
        <taxon>Sporichthyales</taxon>
        <taxon>Sporichthyaceae</taxon>
        <taxon>Sporichthya</taxon>
    </lineage>
</organism>
<dbReference type="InterPro" id="IPR017441">
    <property type="entry name" value="Protein_kinase_ATP_BS"/>
</dbReference>
<accession>A0ABN1HAP3</accession>
<dbReference type="PANTHER" id="PTHR43289">
    <property type="entry name" value="MITOGEN-ACTIVATED PROTEIN KINASE KINASE KINASE 20-RELATED"/>
    <property type="match status" value="1"/>
</dbReference>
<dbReference type="PROSITE" id="PS00107">
    <property type="entry name" value="PROTEIN_KINASE_ATP"/>
    <property type="match status" value="1"/>
</dbReference>
<evidence type="ECO:0000256" key="8">
    <source>
        <dbReference type="SAM" id="MobiDB-lite"/>
    </source>
</evidence>
<proteinExistence type="predicted"/>